<dbReference type="STRING" id="1758689.SGUI_3029"/>
<evidence type="ECO:0000313" key="1">
    <source>
        <dbReference type="EMBL" id="ANS80425.1"/>
    </source>
</evidence>
<dbReference type="PATRIC" id="fig|1758689.4.peg.3159"/>
<dbReference type="Proteomes" id="UP000092482">
    <property type="component" value="Chromosome"/>
</dbReference>
<organism evidence="1 2">
    <name type="scientific">Serinicoccus hydrothermalis</name>
    <dbReference type="NCBI Taxonomy" id="1758689"/>
    <lineage>
        <taxon>Bacteria</taxon>
        <taxon>Bacillati</taxon>
        <taxon>Actinomycetota</taxon>
        <taxon>Actinomycetes</taxon>
        <taxon>Micrococcales</taxon>
        <taxon>Ornithinimicrobiaceae</taxon>
        <taxon>Serinicoccus</taxon>
    </lineage>
</organism>
<dbReference type="PANTHER" id="PTHR23404">
    <property type="entry name" value="MOLYBDOPTERIN SYNTHASE RELATED"/>
    <property type="match status" value="1"/>
</dbReference>
<dbReference type="KEGG" id="serj:SGUI_3029"/>
<dbReference type="SUPFAM" id="SSF54690">
    <property type="entry name" value="Molybdopterin synthase subunit MoaE"/>
    <property type="match status" value="1"/>
</dbReference>
<proteinExistence type="predicted"/>
<dbReference type="Gene3D" id="3.90.1170.40">
    <property type="entry name" value="Molybdopterin biosynthesis MoaE subunit"/>
    <property type="match status" value="1"/>
</dbReference>
<dbReference type="AlphaFoldDB" id="A0A1B1NG53"/>
<name>A0A1B1NG53_9MICO</name>
<evidence type="ECO:0000313" key="2">
    <source>
        <dbReference type="Proteomes" id="UP000092482"/>
    </source>
</evidence>
<dbReference type="InterPro" id="IPR036563">
    <property type="entry name" value="MoaE_sf"/>
</dbReference>
<dbReference type="EMBL" id="CP014989">
    <property type="protein sequence ID" value="ANS80425.1"/>
    <property type="molecule type" value="Genomic_DNA"/>
</dbReference>
<dbReference type="InterPro" id="IPR003448">
    <property type="entry name" value="Mopterin_biosynth_MoaE"/>
</dbReference>
<dbReference type="GO" id="GO:0006777">
    <property type="term" value="P:Mo-molybdopterin cofactor biosynthetic process"/>
    <property type="evidence" value="ECO:0007669"/>
    <property type="project" value="InterPro"/>
</dbReference>
<gene>
    <name evidence="1" type="ORF">SGUI_3029</name>
</gene>
<protein>
    <submittedName>
        <fullName evidence="1">Molybdenum cofactor biosynthesis protein MoaE</fullName>
    </submittedName>
</protein>
<sequence>MGSWSVGHRRGGFLYRQHARGAESSLRGTGGGVATAGRWSMGHDDAVTEDQTIVAGVRDEPLSVDEALAAVSHPRAGAVTLFVGTVRDHDGGRDGVTRLDYSAHPDAEARLRELASAVAEPEEVRGVYAVHRVGQLDVGDLAVVCAVSADHRGLAFEAGRRLIEDLKKGIPIWKRQQFDGQDHEWVGL</sequence>
<reference evidence="1 2" key="1">
    <citation type="submission" date="2016-03" db="EMBL/GenBank/DDBJ databases">
        <title>Shallow-sea hydrothermal system.</title>
        <authorList>
            <person name="Tang K."/>
        </authorList>
    </citation>
    <scope>NUCLEOTIDE SEQUENCE [LARGE SCALE GENOMIC DNA]</scope>
    <source>
        <strain evidence="1 2">JLT9</strain>
    </source>
</reference>
<dbReference type="CDD" id="cd00756">
    <property type="entry name" value="MoaE"/>
    <property type="match status" value="1"/>
</dbReference>
<keyword evidence="2" id="KW-1185">Reference proteome</keyword>
<dbReference type="Pfam" id="PF02391">
    <property type="entry name" value="MoaE"/>
    <property type="match status" value="1"/>
</dbReference>
<accession>A0A1B1NG53</accession>